<dbReference type="RefSeq" id="WP_119925516.1">
    <property type="nucleotide sequence ID" value="NZ_QZEY01000002.1"/>
</dbReference>
<dbReference type="Proteomes" id="UP000265768">
    <property type="component" value="Unassembled WGS sequence"/>
</dbReference>
<dbReference type="AlphaFoldDB" id="A0A3A4BSC0"/>
<dbReference type="SUPFAM" id="SSF48452">
    <property type="entry name" value="TPR-like"/>
    <property type="match status" value="1"/>
</dbReference>
<comment type="caution">
    <text evidence="2">The sequence shown here is derived from an EMBL/GenBank/DDBJ whole genome shotgun (WGS) entry which is preliminary data.</text>
</comment>
<dbReference type="InterPro" id="IPR011990">
    <property type="entry name" value="TPR-like_helical_dom_sf"/>
</dbReference>
<proteinExistence type="predicted"/>
<organism evidence="2 3">
    <name type="scientific">Bailinhaonella thermotolerans</name>
    <dbReference type="NCBI Taxonomy" id="1070861"/>
    <lineage>
        <taxon>Bacteria</taxon>
        <taxon>Bacillati</taxon>
        <taxon>Actinomycetota</taxon>
        <taxon>Actinomycetes</taxon>
        <taxon>Streptosporangiales</taxon>
        <taxon>Streptosporangiaceae</taxon>
        <taxon>Bailinhaonella</taxon>
    </lineage>
</organism>
<name>A0A3A4BSC0_9ACTN</name>
<gene>
    <name evidence="2" type="ORF">D5H75_07040</name>
</gene>
<evidence type="ECO:0008006" key="4">
    <source>
        <dbReference type="Google" id="ProtNLM"/>
    </source>
</evidence>
<dbReference type="Gene3D" id="1.25.40.10">
    <property type="entry name" value="Tetratricopeptide repeat domain"/>
    <property type="match status" value="2"/>
</dbReference>
<protein>
    <recommendedName>
        <fullName evidence="4">Tetratricopeptide repeat protein</fullName>
    </recommendedName>
</protein>
<accession>A0A3A4BSC0</accession>
<evidence type="ECO:0000313" key="3">
    <source>
        <dbReference type="Proteomes" id="UP000265768"/>
    </source>
</evidence>
<reference evidence="2 3" key="1">
    <citation type="submission" date="2018-09" db="EMBL/GenBank/DDBJ databases">
        <title>YIM 75507 draft genome.</title>
        <authorList>
            <person name="Tang S."/>
            <person name="Feng Y."/>
        </authorList>
    </citation>
    <scope>NUCLEOTIDE SEQUENCE [LARGE SCALE GENOMIC DNA]</scope>
    <source>
        <strain evidence="2 3">YIM 75507</strain>
    </source>
</reference>
<feature type="transmembrane region" description="Helical" evidence="1">
    <location>
        <begin position="22"/>
        <end position="41"/>
    </location>
</feature>
<keyword evidence="1" id="KW-0472">Membrane</keyword>
<keyword evidence="1" id="KW-1133">Transmembrane helix</keyword>
<feature type="transmembrane region" description="Helical" evidence="1">
    <location>
        <begin position="207"/>
        <end position="226"/>
    </location>
</feature>
<evidence type="ECO:0000256" key="1">
    <source>
        <dbReference type="SAM" id="Phobius"/>
    </source>
</evidence>
<sequence length="679" mass="73599">MPGPELAVPEVDEVESPHKRRVALAVSLIALFGGLLGYAAAASSANEEIGAREAQRAAITAMARQNAASVTFQENLDNHAEAFTVGRRRDQAATRELLLGVAEDRERAKAWDRAYRRLADVSPLTRADRNGRAAGPAGPVETLSADLFAGPHAGTLRQQAAQETAAAWGDKSDLYIAGITLLAVALALLGLSLTVAPGVRRHLVRPAAAITGLCLLGTFAVLAMPVPRTPERAISALARGDRAYSLRDFETALREYDAALRARADYAAAYQRRAQARILVDSPDRAQSSFVFSTARPASRRAAIADLERAIELGGGDYLTLTNQSGNYFHLEDYARAEDHARRAIELNPAPPIPWINLLLAVAGQGREAEAARVFDRLTRLIAGRHRAEERLELYASARTTLDTLARQSPERIALVRRLQGRLVRAEADSRAPAGTPPGNPSVTGFQVTAYGSSVEARMTAAGLPRNARLAWLVYHRADEGADWLELHQVSAFEAWDGRAGKHFFDWNCPVRGQYRVDLYAGERRVASDTTTRPEGPALTPYHDPIGGFRTCRPPAWKLAAAAPGEVRIRSADGREELAVRVTVLATPPTPARVGYALRRVLDRSAEGLSPSAALVEEGTARIGNLPAGRYRRVRLPGGDEGRVYAHVDTLGVLRTVVLRFPPARSAALSDMTLRLRFE</sequence>
<keyword evidence="3" id="KW-1185">Reference proteome</keyword>
<feature type="transmembrane region" description="Helical" evidence="1">
    <location>
        <begin position="174"/>
        <end position="195"/>
    </location>
</feature>
<keyword evidence="1" id="KW-0812">Transmembrane</keyword>
<dbReference type="EMBL" id="QZEY01000002">
    <property type="protein sequence ID" value="RJL34216.1"/>
    <property type="molecule type" value="Genomic_DNA"/>
</dbReference>
<dbReference type="OrthoDB" id="7057927at2"/>
<evidence type="ECO:0000313" key="2">
    <source>
        <dbReference type="EMBL" id="RJL34216.1"/>
    </source>
</evidence>